<evidence type="ECO:0000256" key="2">
    <source>
        <dbReference type="ARBA" id="ARBA00014212"/>
    </source>
</evidence>
<keyword evidence="4" id="KW-0378">Hydrolase</keyword>
<dbReference type="Gene3D" id="3.40.50.1820">
    <property type="entry name" value="alpha/beta hydrolase"/>
    <property type="match status" value="1"/>
</dbReference>
<dbReference type="GO" id="GO:0005764">
    <property type="term" value="C:lysosome"/>
    <property type="evidence" value="ECO:0007669"/>
    <property type="project" value="TreeGrafter"/>
</dbReference>
<protein>
    <recommendedName>
        <fullName evidence="2">Palmitoyl-protein thioesterase 1</fullName>
        <ecNumber evidence="1">3.1.2.22</ecNumber>
    </recommendedName>
    <alternativeName>
        <fullName evidence="7">Palmitoyl-protein hydrolase 1</fullName>
    </alternativeName>
</protein>
<reference evidence="9 10" key="1">
    <citation type="journal article" date="2014" name="PLoS Genet.">
        <title>The Genome of Spironucleus salmonicida Highlights a Fish Pathogen Adapted to Fluctuating Environments.</title>
        <authorList>
            <person name="Xu F."/>
            <person name="Jerlstrom-Hultqvist J."/>
            <person name="Einarsson E."/>
            <person name="Astvaldsson A."/>
            <person name="Svard S.G."/>
            <person name="Andersson J.O."/>
        </authorList>
    </citation>
    <scope>NUCLEOTIDE SEQUENCE</scope>
    <source>
        <strain evidence="10">ATCC 50377</strain>
    </source>
</reference>
<evidence type="ECO:0000256" key="7">
    <source>
        <dbReference type="ARBA" id="ARBA00031934"/>
    </source>
</evidence>
<dbReference type="PANTHER" id="PTHR11247:SF8">
    <property type="entry name" value="PALMITOYL-PROTEIN THIOESTERASE 1"/>
    <property type="match status" value="1"/>
</dbReference>
<keyword evidence="6" id="KW-0325">Glycoprotein</keyword>
<dbReference type="EMBL" id="AUWU02000007">
    <property type="protein sequence ID" value="KAH0571045.1"/>
    <property type="molecule type" value="Genomic_DNA"/>
</dbReference>
<dbReference type="InterPro" id="IPR029058">
    <property type="entry name" value="AB_hydrolase_fold"/>
</dbReference>
<dbReference type="AlphaFoldDB" id="V6LFN8"/>
<evidence type="ECO:0000256" key="5">
    <source>
        <dbReference type="ARBA" id="ARBA00023157"/>
    </source>
</evidence>
<dbReference type="Proteomes" id="UP000018208">
    <property type="component" value="Unassembled WGS sequence"/>
</dbReference>
<evidence type="ECO:0000256" key="4">
    <source>
        <dbReference type="ARBA" id="ARBA00022801"/>
    </source>
</evidence>
<dbReference type="GO" id="GO:0008474">
    <property type="term" value="F:palmitoyl-(protein) hydrolase activity"/>
    <property type="evidence" value="ECO:0007669"/>
    <property type="project" value="UniProtKB-EC"/>
</dbReference>
<feature type="transmembrane region" description="Helical" evidence="8">
    <location>
        <begin position="285"/>
        <end position="308"/>
    </location>
</feature>
<dbReference type="Pfam" id="PF02089">
    <property type="entry name" value="Palm_thioest"/>
    <property type="match status" value="1"/>
</dbReference>
<dbReference type="EC" id="3.1.2.22" evidence="1"/>
<evidence type="ECO:0000256" key="3">
    <source>
        <dbReference type="ARBA" id="ARBA00022729"/>
    </source>
</evidence>
<evidence type="ECO:0000313" key="11">
    <source>
        <dbReference type="Proteomes" id="UP000018208"/>
    </source>
</evidence>
<sequence>MIILLTIQPPIVLMHGATTNKSSMSLIQKWLQEKDFIVFNCEVGNGAQNSINKPISWQAEQLALCIKSHKETQNGFIGVGHSQGGMIMRYYLQMLSHNSVKMLRLITLASPLAGYFCKGKEDCTLGLTAISPNLIYLEGIQNTLAPTNYWRDPTAYDKYVKGALALPVINNEREFSQQVKTNFMSIDKLVMFASPKDEIIRPWQSSFLGFFKNGSSTEIVDMEHTDVYLQDLYGLKTMNEEGRIVKIETQSLHSGYNSNQTFVQTDLAKHLTMDVISQNMLSSGAIVGISLAIIVAFAAVLLATFYAIKKRRAVVNAPQSILAPQVAF</sequence>
<evidence type="ECO:0000256" key="6">
    <source>
        <dbReference type="ARBA" id="ARBA00023180"/>
    </source>
</evidence>
<proteinExistence type="predicted"/>
<evidence type="ECO:0000313" key="10">
    <source>
        <dbReference type="EMBL" id="KAH0571045.1"/>
    </source>
</evidence>
<dbReference type="SUPFAM" id="SSF53474">
    <property type="entry name" value="alpha/beta-Hydrolases"/>
    <property type="match status" value="1"/>
</dbReference>
<evidence type="ECO:0000256" key="1">
    <source>
        <dbReference type="ARBA" id="ARBA00012423"/>
    </source>
</evidence>
<keyword evidence="8" id="KW-1133">Transmembrane helix</keyword>
<accession>V6LFN8</accession>
<organism evidence="9">
    <name type="scientific">Spironucleus salmonicida</name>
    <dbReference type="NCBI Taxonomy" id="348837"/>
    <lineage>
        <taxon>Eukaryota</taxon>
        <taxon>Metamonada</taxon>
        <taxon>Diplomonadida</taxon>
        <taxon>Hexamitidae</taxon>
        <taxon>Hexamitinae</taxon>
        <taxon>Spironucleus</taxon>
    </lineage>
</organism>
<dbReference type="EMBL" id="KI546139">
    <property type="protein sequence ID" value="EST43360.1"/>
    <property type="molecule type" value="Genomic_DNA"/>
</dbReference>
<keyword evidence="11" id="KW-1185">Reference proteome</keyword>
<reference evidence="10" key="2">
    <citation type="submission" date="2020-12" db="EMBL/GenBank/DDBJ databases">
        <title>New Spironucleus salmonicida genome in near-complete chromosomes.</title>
        <authorList>
            <person name="Xu F."/>
            <person name="Kurt Z."/>
            <person name="Jimenez-Gonzalez A."/>
            <person name="Astvaldsson A."/>
            <person name="Andersson J.O."/>
            <person name="Svard S.G."/>
        </authorList>
    </citation>
    <scope>NUCLEOTIDE SEQUENCE</scope>
    <source>
        <strain evidence="10">ATCC 50377</strain>
    </source>
</reference>
<evidence type="ECO:0000256" key="8">
    <source>
        <dbReference type="SAM" id="Phobius"/>
    </source>
</evidence>
<gene>
    <name evidence="9" type="ORF">SS50377_17039</name>
    <name evidence="10" type="ORF">SS50377_27339</name>
</gene>
<dbReference type="VEuPathDB" id="GiardiaDB:SS50377_27339"/>
<dbReference type="InterPro" id="IPR002472">
    <property type="entry name" value="Palm_thioest"/>
</dbReference>
<keyword evidence="8" id="KW-0472">Membrane</keyword>
<keyword evidence="5" id="KW-1015">Disulfide bond</keyword>
<evidence type="ECO:0000313" key="9">
    <source>
        <dbReference type="EMBL" id="EST43360.1"/>
    </source>
</evidence>
<keyword evidence="8" id="KW-0812">Transmembrane</keyword>
<keyword evidence="3" id="KW-0732">Signal</keyword>
<dbReference type="PANTHER" id="PTHR11247">
    <property type="entry name" value="PALMITOYL-PROTEIN THIOESTERASE/DOLICHYLDIPHOSPHATASE 1"/>
    <property type="match status" value="1"/>
</dbReference>
<dbReference type="OrthoDB" id="155976at2759"/>
<name>V6LFN8_9EUKA</name>
<dbReference type="PRINTS" id="PR00414">
    <property type="entry name" value="PPTHIESTRASE"/>
</dbReference>